<proteinExistence type="predicted"/>
<dbReference type="EMBL" id="OX596091">
    <property type="protein sequence ID" value="CAN0552762.1"/>
    <property type="molecule type" value="Genomic_DNA"/>
</dbReference>
<gene>
    <name evidence="1" type="ORF">MRATA1EN22A_LOCUS26444</name>
</gene>
<evidence type="ECO:0000313" key="2">
    <source>
        <dbReference type="Proteomes" id="UP001162501"/>
    </source>
</evidence>
<evidence type="ECO:0000313" key="1">
    <source>
        <dbReference type="EMBL" id="CAN0552762.1"/>
    </source>
</evidence>
<name>A0AC60A3G5_RANTA</name>
<accession>A0AC60A3G5</accession>
<protein>
    <submittedName>
        <fullName evidence="1">Uncharacterized protein</fullName>
    </submittedName>
</protein>
<dbReference type="Proteomes" id="UP001162501">
    <property type="component" value="Chromosome 7"/>
</dbReference>
<sequence>MRRQAAVTVTSHVKHLINPNPPPHTHTTSCLQLPYCPCPSGLKTCRMLPGKPRPQLLQQIRVVSALPMPMSLVLCPSIPRDWEYASHNHPGPSTRNGLAQAATRETAIASFAQRPFPRPRPRTQLSTAFANG</sequence>
<reference evidence="1" key="1">
    <citation type="submission" date="2023-05" db="EMBL/GenBank/DDBJ databases">
        <authorList>
            <consortium name="ELIXIR-Norway"/>
        </authorList>
    </citation>
    <scope>NUCLEOTIDE SEQUENCE</scope>
</reference>
<organism evidence="1 2">
    <name type="scientific">Rangifer tarandus platyrhynchus</name>
    <name type="common">Svalbard reindeer</name>
    <dbReference type="NCBI Taxonomy" id="3082113"/>
    <lineage>
        <taxon>Eukaryota</taxon>
        <taxon>Metazoa</taxon>
        <taxon>Chordata</taxon>
        <taxon>Craniata</taxon>
        <taxon>Vertebrata</taxon>
        <taxon>Euteleostomi</taxon>
        <taxon>Mammalia</taxon>
        <taxon>Eutheria</taxon>
        <taxon>Laurasiatheria</taxon>
        <taxon>Artiodactyla</taxon>
        <taxon>Ruminantia</taxon>
        <taxon>Pecora</taxon>
        <taxon>Cervidae</taxon>
        <taxon>Odocoileinae</taxon>
        <taxon>Rangifer</taxon>
    </lineage>
</organism>
<reference evidence="1" key="2">
    <citation type="submission" date="2025-03" db="EMBL/GenBank/DDBJ databases">
        <authorList>
            <consortium name="ELIXIR-Norway"/>
            <consortium name="Elixir Norway"/>
        </authorList>
    </citation>
    <scope>NUCLEOTIDE SEQUENCE</scope>
</reference>